<evidence type="ECO:0000313" key="1">
    <source>
        <dbReference type="EMBL" id="VAX13348.1"/>
    </source>
</evidence>
<name>A0A3B1BPE0_9ZZZZ</name>
<dbReference type="AlphaFoldDB" id="A0A3B1BPE0"/>
<sequence length="380" mass="42468">MTIFKIKAFKFIFLILVLLTNVACSEKNPATQTGSKDEDLVDETAKMDTSKKEVWHVLDTFNVGKNVFVRSLALDKARNSLWVGTSVGVLEVDLKTHKVKNTFTRKDGLANEYVFAIGIDDDGYKWFGTNGGGASRYKDGKWKTYFPLHGLADYWIYTFASQKDGTLWIGTWAGANSFNLKTGKFTTYVKELVNEWVYGLGVDQEDRVWFGTEGGVSMYDGSKWQSWTHKDGLGAANVDGLLPSNNSGLGTRMRHNLSIMRDGKSTYNPNYVFSICVDKNDRIWAGTWGGGVGIYDGKKWKNITHRDGLSGNVVYAVIQDDKGYMWFGTNHGVSRYDGHNWLSVSVKDGLLDEHVYSMVATKNGDIWVATKGGVSRLGQR</sequence>
<dbReference type="SUPFAM" id="SSF63829">
    <property type="entry name" value="Calcium-dependent phosphotriesterase"/>
    <property type="match status" value="2"/>
</dbReference>
<dbReference type="Pfam" id="PF07494">
    <property type="entry name" value="Reg_prop"/>
    <property type="match status" value="4"/>
</dbReference>
<dbReference type="InterPro" id="IPR015943">
    <property type="entry name" value="WD40/YVTN_repeat-like_dom_sf"/>
</dbReference>
<dbReference type="InterPro" id="IPR011110">
    <property type="entry name" value="Reg_prop"/>
</dbReference>
<keyword evidence="1" id="KW-0808">Transferase</keyword>
<reference evidence="1" key="1">
    <citation type="submission" date="2018-06" db="EMBL/GenBank/DDBJ databases">
        <authorList>
            <person name="Zhirakovskaya E."/>
        </authorList>
    </citation>
    <scope>NUCLEOTIDE SEQUENCE</scope>
</reference>
<keyword evidence="1" id="KW-0418">Kinase</keyword>
<organism evidence="1">
    <name type="scientific">hydrothermal vent metagenome</name>
    <dbReference type="NCBI Taxonomy" id="652676"/>
    <lineage>
        <taxon>unclassified sequences</taxon>
        <taxon>metagenomes</taxon>
        <taxon>ecological metagenomes</taxon>
    </lineage>
</organism>
<gene>
    <name evidence="1" type="ORF">MNBD_GAMMA24-2085</name>
</gene>
<dbReference type="Gene3D" id="2.130.10.10">
    <property type="entry name" value="YVTN repeat-like/Quinoprotein amine dehydrogenase"/>
    <property type="match status" value="2"/>
</dbReference>
<proteinExistence type="predicted"/>
<accession>A0A3B1BPE0</accession>
<dbReference type="EMBL" id="UOFZ01000113">
    <property type="protein sequence ID" value="VAX13348.1"/>
    <property type="molecule type" value="Genomic_DNA"/>
</dbReference>
<dbReference type="GO" id="GO:0016301">
    <property type="term" value="F:kinase activity"/>
    <property type="evidence" value="ECO:0007669"/>
    <property type="project" value="UniProtKB-KW"/>
</dbReference>
<protein>
    <submittedName>
        <fullName evidence="1">Sensor histidine kinase/response regulator</fullName>
    </submittedName>
</protein>